<comment type="caution">
    <text evidence="15">The sequence shown here is derived from an EMBL/GenBank/DDBJ whole genome shotgun (WGS) entry which is preliminary data.</text>
</comment>
<keyword evidence="5" id="KW-0808">Transferase</keyword>
<evidence type="ECO:0000256" key="11">
    <source>
        <dbReference type="ARBA" id="ARBA00023136"/>
    </source>
</evidence>
<dbReference type="PANTHER" id="PTHR47982:SF33">
    <property type="entry name" value="PROLINE-RICH RECEPTOR-LIKE PROTEIN KINASE PERK15"/>
    <property type="match status" value="1"/>
</dbReference>
<dbReference type="PANTHER" id="PTHR47982">
    <property type="entry name" value="PROLINE-RICH RECEPTOR-LIKE PROTEIN KINASE PERK4"/>
    <property type="match status" value="1"/>
</dbReference>
<keyword evidence="9" id="KW-0067">ATP-binding</keyword>
<comment type="catalytic activity">
    <reaction evidence="13">
        <text>L-seryl-[protein] + ATP = O-phospho-L-seryl-[protein] + ADP + H(+)</text>
        <dbReference type="Rhea" id="RHEA:17989"/>
        <dbReference type="Rhea" id="RHEA-COMP:9863"/>
        <dbReference type="Rhea" id="RHEA-COMP:11604"/>
        <dbReference type="ChEBI" id="CHEBI:15378"/>
        <dbReference type="ChEBI" id="CHEBI:29999"/>
        <dbReference type="ChEBI" id="CHEBI:30616"/>
        <dbReference type="ChEBI" id="CHEBI:83421"/>
        <dbReference type="ChEBI" id="CHEBI:456216"/>
        <dbReference type="EC" id="2.7.11.1"/>
    </reaction>
</comment>
<feature type="domain" description="Protein kinase" evidence="14">
    <location>
        <begin position="1"/>
        <end position="127"/>
    </location>
</feature>
<evidence type="ECO:0000259" key="14">
    <source>
        <dbReference type="PROSITE" id="PS50011"/>
    </source>
</evidence>
<keyword evidence="16" id="KW-1185">Reference proteome</keyword>
<evidence type="ECO:0000256" key="13">
    <source>
        <dbReference type="ARBA" id="ARBA00048679"/>
    </source>
</evidence>
<dbReference type="SUPFAM" id="SSF56112">
    <property type="entry name" value="Protein kinase-like (PK-like)"/>
    <property type="match status" value="1"/>
</dbReference>
<proteinExistence type="predicted"/>
<dbReference type="AlphaFoldDB" id="A0AAN7IXX1"/>
<accession>A0AAN7IXX1</accession>
<sequence length="200" mass="22316">MTHVSTRVIGTFGYMAPEYANSGKLTDKADVFSFGVVLLELITGCLPYDRTQSYPNDSLVERVRPWLRQALEHGNFDEIVDPRLHNNYISTEMARMVACAAACIGHLAHSRPKMSQIVRVLEGNLSLDDLNDEISLNTTEHLAPPGNIDYSNRQYKEDLKKFRKMALESSEQGSSECSESAALDQSVSSSEYCSIFISNN</sequence>
<dbReference type="Proteomes" id="UP001324115">
    <property type="component" value="Unassembled WGS sequence"/>
</dbReference>
<comment type="catalytic activity">
    <reaction evidence="12">
        <text>L-threonyl-[protein] + ATP = O-phospho-L-threonyl-[protein] + ADP + H(+)</text>
        <dbReference type="Rhea" id="RHEA:46608"/>
        <dbReference type="Rhea" id="RHEA-COMP:11060"/>
        <dbReference type="Rhea" id="RHEA-COMP:11605"/>
        <dbReference type="ChEBI" id="CHEBI:15378"/>
        <dbReference type="ChEBI" id="CHEBI:30013"/>
        <dbReference type="ChEBI" id="CHEBI:30616"/>
        <dbReference type="ChEBI" id="CHEBI:61977"/>
        <dbReference type="ChEBI" id="CHEBI:456216"/>
        <dbReference type="EC" id="2.7.11.1"/>
    </reaction>
</comment>
<dbReference type="EC" id="2.7.11.1" evidence="2"/>
<keyword evidence="3" id="KW-1003">Cell membrane</keyword>
<dbReference type="InterPro" id="IPR011009">
    <property type="entry name" value="Kinase-like_dom_sf"/>
</dbReference>
<protein>
    <recommendedName>
        <fullName evidence="2">non-specific serine/threonine protein kinase</fullName>
        <ecNumber evidence="2">2.7.11.1</ecNumber>
    </recommendedName>
</protein>
<dbReference type="GO" id="GO:0004674">
    <property type="term" value="F:protein serine/threonine kinase activity"/>
    <property type="evidence" value="ECO:0007669"/>
    <property type="project" value="UniProtKB-KW"/>
</dbReference>
<reference evidence="15 16" key="1">
    <citation type="journal article" date="2023" name="G3 (Bethesda)">
        <title>A haplotype-resolved chromosome-scale genome for Quercus rubra L. provides insights into the genetics of adaptive traits for red oak species.</title>
        <authorList>
            <person name="Kapoor B."/>
            <person name="Jenkins J."/>
            <person name="Schmutz J."/>
            <person name="Zhebentyayeva T."/>
            <person name="Kuelheim C."/>
            <person name="Coggeshall M."/>
            <person name="Heim C."/>
            <person name="Lasky J.R."/>
            <person name="Leites L."/>
            <person name="Islam-Faridi N."/>
            <person name="Romero-Severson J."/>
            <person name="DeLeo V.L."/>
            <person name="Lucas S.M."/>
            <person name="Lazic D."/>
            <person name="Gailing O."/>
            <person name="Carlson J."/>
            <person name="Staton M."/>
        </authorList>
    </citation>
    <scope>NUCLEOTIDE SEQUENCE [LARGE SCALE GENOMIC DNA]</scope>
    <source>
        <strain evidence="15">Pseudo-F2</strain>
    </source>
</reference>
<dbReference type="GO" id="GO:0005524">
    <property type="term" value="F:ATP binding"/>
    <property type="evidence" value="ECO:0007669"/>
    <property type="project" value="UniProtKB-KW"/>
</dbReference>
<evidence type="ECO:0000256" key="7">
    <source>
        <dbReference type="ARBA" id="ARBA00022741"/>
    </source>
</evidence>
<evidence type="ECO:0000256" key="3">
    <source>
        <dbReference type="ARBA" id="ARBA00022475"/>
    </source>
</evidence>
<name>A0AAN7IXX1_QUERU</name>
<dbReference type="Gene3D" id="1.10.510.10">
    <property type="entry name" value="Transferase(Phosphotransferase) domain 1"/>
    <property type="match status" value="1"/>
</dbReference>
<evidence type="ECO:0000256" key="1">
    <source>
        <dbReference type="ARBA" id="ARBA00004162"/>
    </source>
</evidence>
<evidence type="ECO:0000256" key="10">
    <source>
        <dbReference type="ARBA" id="ARBA00022989"/>
    </source>
</evidence>
<keyword evidence="6" id="KW-0812">Transmembrane</keyword>
<evidence type="ECO:0000313" key="15">
    <source>
        <dbReference type="EMBL" id="KAK4590652.1"/>
    </source>
</evidence>
<keyword evidence="11" id="KW-0472">Membrane</keyword>
<keyword evidence="7" id="KW-0547">Nucleotide-binding</keyword>
<gene>
    <name evidence="15" type="ORF">RGQ29_020994</name>
</gene>
<dbReference type="PROSITE" id="PS50011">
    <property type="entry name" value="PROTEIN_KINASE_DOM"/>
    <property type="match status" value="1"/>
</dbReference>
<evidence type="ECO:0000256" key="5">
    <source>
        <dbReference type="ARBA" id="ARBA00022679"/>
    </source>
</evidence>
<keyword evidence="10" id="KW-1133">Transmembrane helix</keyword>
<evidence type="ECO:0000256" key="2">
    <source>
        <dbReference type="ARBA" id="ARBA00012513"/>
    </source>
</evidence>
<keyword evidence="4" id="KW-0723">Serine/threonine-protein kinase</keyword>
<dbReference type="Pfam" id="PF00069">
    <property type="entry name" value="Pkinase"/>
    <property type="match status" value="1"/>
</dbReference>
<dbReference type="GO" id="GO:0005886">
    <property type="term" value="C:plasma membrane"/>
    <property type="evidence" value="ECO:0007669"/>
    <property type="project" value="UniProtKB-SubCell"/>
</dbReference>
<evidence type="ECO:0000256" key="6">
    <source>
        <dbReference type="ARBA" id="ARBA00022692"/>
    </source>
</evidence>
<evidence type="ECO:0000256" key="4">
    <source>
        <dbReference type="ARBA" id="ARBA00022527"/>
    </source>
</evidence>
<dbReference type="InterPro" id="IPR000719">
    <property type="entry name" value="Prot_kinase_dom"/>
</dbReference>
<evidence type="ECO:0000256" key="12">
    <source>
        <dbReference type="ARBA" id="ARBA00047899"/>
    </source>
</evidence>
<dbReference type="InterPro" id="IPR047117">
    <property type="entry name" value="PERK1-13-like"/>
</dbReference>
<keyword evidence="8" id="KW-0418">Kinase</keyword>
<evidence type="ECO:0000256" key="8">
    <source>
        <dbReference type="ARBA" id="ARBA00022777"/>
    </source>
</evidence>
<evidence type="ECO:0000313" key="16">
    <source>
        <dbReference type="Proteomes" id="UP001324115"/>
    </source>
</evidence>
<evidence type="ECO:0000256" key="9">
    <source>
        <dbReference type="ARBA" id="ARBA00022840"/>
    </source>
</evidence>
<organism evidence="15 16">
    <name type="scientific">Quercus rubra</name>
    <name type="common">Northern red oak</name>
    <name type="synonym">Quercus borealis</name>
    <dbReference type="NCBI Taxonomy" id="3512"/>
    <lineage>
        <taxon>Eukaryota</taxon>
        <taxon>Viridiplantae</taxon>
        <taxon>Streptophyta</taxon>
        <taxon>Embryophyta</taxon>
        <taxon>Tracheophyta</taxon>
        <taxon>Spermatophyta</taxon>
        <taxon>Magnoliopsida</taxon>
        <taxon>eudicotyledons</taxon>
        <taxon>Gunneridae</taxon>
        <taxon>Pentapetalae</taxon>
        <taxon>rosids</taxon>
        <taxon>fabids</taxon>
        <taxon>Fagales</taxon>
        <taxon>Fagaceae</taxon>
        <taxon>Quercus</taxon>
    </lineage>
</organism>
<comment type="subcellular location">
    <subcellularLocation>
        <location evidence="1">Cell membrane</location>
        <topology evidence="1">Single-pass membrane protein</topology>
    </subcellularLocation>
</comment>
<dbReference type="EMBL" id="JAXUIC010000005">
    <property type="protein sequence ID" value="KAK4590652.1"/>
    <property type="molecule type" value="Genomic_DNA"/>
</dbReference>